<dbReference type="SMART" id="SM00875">
    <property type="entry name" value="BACK"/>
    <property type="match status" value="1"/>
</dbReference>
<accession>A0A9J7L9Z6</accession>
<dbReference type="Gene3D" id="1.25.40.420">
    <property type="match status" value="1"/>
</dbReference>
<keyword evidence="1" id="KW-0880">Kelch repeat</keyword>
<dbReference type="RefSeq" id="XP_035678928.1">
    <property type="nucleotide sequence ID" value="XM_035823035.1"/>
</dbReference>
<dbReference type="PANTHER" id="PTHR24412:SF491">
    <property type="entry name" value="KELCH REPEAT AND BTB DOMAIN-CONTAINING PROTEIN 12"/>
    <property type="match status" value="1"/>
</dbReference>
<evidence type="ECO:0000259" key="4">
    <source>
        <dbReference type="PROSITE" id="PS50097"/>
    </source>
</evidence>
<dbReference type="KEGG" id="bfo:118417470"/>
<dbReference type="InterPro" id="IPR017096">
    <property type="entry name" value="BTB-kelch_protein"/>
</dbReference>
<reference evidence="6" key="2">
    <citation type="submission" date="2025-08" db="UniProtKB">
        <authorList>
            <consortium name="RefSeq"/>
        </authorList>
    </citation>
    <scope>IDENTIFICATION</scope>
    <source>
        <strain evidence="6">S238N-H82</strain>
        <tissue evidence="6">Testes</tissue>
    </source>
</reference>
<dbReference type="OMA" id="WKTATCE"/>
<feature type="region of interest" description="Disordered" evidence="3">
    <location>
        <begin position="579"/>
        <end position="616"/>
    </location>
</feature>
<dbReference type="Pfam" id="PF07707">
    <property type="entry name" value="BACK"/>
    <property type="match status" value="1"/>
</dbReference>
<evidence type="ECO:0000256" key="2">
    <source>
        <dbReference type="ARBA" id="ARBA00022737"/>
    </source>
</evidence>
<evidence type="ECO:0000313" key="6">
    <source>
        <dbReference type="RefSeq" id="XP_035678928.1"/>
    </source>
</evidence>
<proteinExistence type="predicted"/>
<dbReference type="Gene3D" id="2.120.10.80">
    <property type="entry name" value="Kelch-type beta propeller"/>
    <property type="match status" value="1"/>
</dbReference>
<feature type="compositionally biased region" description="Acidic residues" evidence="3">
    <location>
        <begin position="586"/>
        <end position="616"/>
    </location>
</feature>
<dbReference type="InterPro" id="IPR000210">
    <property type="entry name" value="BTB/POZ_dom"/>
</dbReference>
<dbReference type="GeneID" id="118417470"/>
<evidence type="ECO:0000313" key="5">
    <source>
        <dbReference type="Proteomes" id="UP000001554"/>
    </source>
</evidence>
<sequence>MAAVSADEFVDTQTVTYSNPKHFSSFFAVLGDLQTNGHFQDVTLEVCGRLFPCHRLVLAGVSPYFHGMFAVRNKEERISVQDPCLDTSSINSIIQYAYSGKLELSTDDLEGVQRLAVAAKFLQVDFVYETCTALLESQLDITNAAQTYIFAASNDVEKLQVSSKAFICRHFPRVSSTEGFKELSPDQFLDLISHDELDVKSEILVWEAATKWLESDAFNRTVHLTAILQKVRFSLMTPDDIEVIKTHKLLGEPHAAQILATQIQSAEEDSDRPPECSRKRYGMAAEEMLLIFGACSTDSRWEDLTEGRVSSAEELEGTLACYSPLTREVYSMAKPGDTCPAAVVATPSSDIYAIYTTSAPRFLQYDHFHSCWVERAAPLTWPCHPRELVCSHGCLYLFSDDDDMTVQQYQPKVNQWFKVASLPLDDDTVCVSLNDRLYAVGPEETKRYDHNADSWEPRASLRGKLDRIANAVSCGGRIYCTDYDLTKMMSYSPVRDKWKTATCELPDCSYFHLVVSETHDELFGLASRARDPDQPLVNKVLYRYNPGAHRWEHLLDIPNRLSVFDTYTCLAARMYPPALGGGDQFPDLEDPGGDSDDGSNSLDDDGDDDDDQTDGQ</sequence>
<dbReference type="Proteomes" id="UP000001554">
    <property type="component" value="Chromosome 6"/>
</dbReference>
<dbReference type="SUPFAM" id="SSF117281">
    <property type="entry name" value="Kelch motif"/>
    <property type="match status" value="1"/>
</dbReference>
<dbReference type="SMART" id="SM00225">
    <property type="entry name" value="BTB"/>
    <property type="match status" value="1"/>
</dbReference>
<dbReference type="InterPro" id="IPR011705">
    <property type="entry name" value="BACK"/>
</dbReference>
<dbReference type="InterPro" id="IPR011333">
    <property type="entry name" value="SKP1/BTB/POZ_sf"/>
</dbReference>
<dbReference type="Gene3D" id="3.30.710.10">
    <property type="entry name" value="Potassium Channel Kv1.1, Chain A"/>
    <property type="match status" value="1"/>
</dbReference>
<dbReference type="InterPro" id="IPR015915">
    <property type="entry name" value="Kelch-typ_b-propeller"/>
</dbReference>
<dbReference type="Pfam" id="PF00651">
    <property type="entry name" value="BTB"/>
    <property type="match status" value="1"/>
</dbReference>
<evidence type="ECO:0000256" key="1">
    <source>
        <dbReference type="ARBA" id="ARBA00022441"/>
    </source>
</evidence>
<evidence type="ECO:0000256" key="3">
    <source>
        <dbReference type="SAM" id="MobiDB-lite"/>
    </source>
</evidence>
<organism evidence="5 6">
    <name type="scientific">Branchiostoma floridae</name>
    <name type="common">Florida lancelet</name>
    <name type="synonym">Amphioxus</name>
    <dbReference type="NCBI Taxonomy" id="7739"/>
    <lineage>
        <taxon>Eukaryota</taxon>
        <taxon>Metazoa</taxon>
        <taxon>Chordata</taxon>
        <taxon>Cephalochordata</taxon>
        <taxon>Leptocardii</taxon>
        <taxon>Amphioxiformes</taxon>
        <taxon>Branchiostomatidae</taxon>
        <taxon>Branchiostoma</taxon>
    </lineage>
</organism>
<dbReference type="SUPFAM" id="SSF54695">
    <property type="entry name" value="POZ domain"/>
    <property type="match status" value="1"/>
</dbReference>
<name>A0A9J7L9Z6_BRAFL</name>
<reference evidence="5" key="1">
    <citation type="journal article" date="2020" name="Nat. Ecol. Evol.">
        <title>Deeply conserved synteny resolves early events in vertebrate evolution.</title>
        <authorList>
            <person name="Simakov O."/>
            <person name="Marletaz F."/>
            <person name="Yue J.X."/>
            <person name="O'Connell B."/>
            <person name="Jenkins J."/>
            <person name="Brandt A."/>
            <person name="Calef R."/>
            <person name="Tung C.H."/>
            <person name="Huang T.K."/>
            <person name="Schmutz J."/>
            <person name="Satoh N."/>
            <person name="Yu J.K."/>
            <person name="Putnam N.H."/>
            <person name="Green R.E."/>
            <person name="Rokhsar D.S."/>
        </authorList>
    </citation>
    <scope>NUCLEOTIDE SEQUENCE [LARGE SCALE GENOMIC DNA]</scope>
    <source>
        <strain evidence="5">S238N-H82</strain>
    </source>
</reference>
<keyword evidence="5" id="KW-1185">Reference proteome</keyword>
<dbReference type="AlphaFoldDB" id="A0A9J7L9Z6"/>
<dbReference type="OrthoDB" id="6350321at2759"/>
<keyword evidence="2" id="KW-0677">Repeat</keyword>
<gene>
    <name evidence="6" type="primary">LOC118417470</name>
</gene>
<protein>
    <submittedName>
        <fullName evidence="6">Kelch repeat and BTB domain-containing protein 7-like</fullName>
    </submittedName>
</protein>
<dbReference type="PIRSF" id="PIRSF037037">
    <property type="entry name" value="Kelch-like_protein_gigaxonin"/>
    <property type="match status" value="1"/>
</dbReference>
<feature type="domain" description="BTB" evidence="4">
    <location>
        <begin position="40"/>
        <end position="106"/>
    </location>
</feature>
<dbReference type="PANTHER" id="PTHR24412">
    <property type="entry name" value="KELCH PROTEIN"/>
    <property type="match status" value="1"/>
</dbReference>
<dbReference type="PROSITE" id="PS50097">
    <property type="entry name" value="BTB"/>
    <property type="match status" value="1"/>
</dbReference>